<dbReference type="Pfam" id="PF00171">
    <property type="entry name" value="Aldedh"/>
    <property type="match status" value="1"/>
</dbReference>
<dbReference type="InterPro" id="IPR029510">
    <property type="entry name" value="Ald_DH_CS_GLU"/>
</dbReference>
<reference evidence="9 10" key="1">
    <citation type="submission" date="2020-02" db="EMBL/GenBank/DDBJ databases">
        <authorList>
            <person name="Zhang X.-Y."/>
        </authorList>
    </citation>
    <scope>NUCLEOTIDE SEQUENCE [LARGE SCALE GENOMIC DNA]</scope>
    <source>
        <strain evidence="9 10">C33</strain>
    </source>
</reference>
<evidence type="ECO:0000256" key="7">
    <source>
        <dbReference type="RuleBase" id="RU003345"/>
    </source>
</evidence>
<protein>
    <recommendedName>
        <fullName evidence="4">Aldehyde dehydrogenase</fullName>
    </recommendedName>
</protein>
<accession>A0A845VAY0</accession>
<organism evidence="9 10">
    <name type="scientific">Wenzhouxiangella limi</name>
    <dbReference type="NCBI Taxonomy" id="2707351"/>
    <lineage>
        <taxon>Bacteria</taxon>
        <taxon>Pseudomonadati</taxon>
        <taxon>Pseudomonadota</taxon>
        <taxon>Gammaproteobacteria</taxon>
        <taxon>Chromatiales</taxon>
        <taxon>Wenzhouxiangellaceae</taxon>
        <taxon>Wenzhouxiangella</taxon>
    </lineage>
</organism>
<sequence>MPATPNPEQRLRKDSKMTIAPEHYPAMLAELRQTFASGLTRDLAWRDAQLEAMGKLLSDNEEAIGRVLAEDLGKPPQEVLLGELALLFSGIRHTRKHLKRWARPRKVSTPAVGQPGRSWVQPEPLGVVLILGAWNYPFQLIFGPLMPALAAGNCVVVKPSEIAPKSSALMAELIPLYLDQRAVKVVEGAVDETTELLKQRFDHIIYTGGAAVGKIVMRAASEHLTPVTLELGGKSPCVIDRDADLALAARRLIWGKCINAGQSCIAPDYVLVSPEQRDDLVAAIDAELDKMYGEDRLGSADYANIINARHFQRVRELLDDGKVVIGGGVDEARNRIEPTVLVDVAPDAPVMREEIFGPVLPILTVNDLDEAMAFILERDKPLAAYLFTRSKDSEQRFVETVSSGNMCINDVIMFMAVHELPFGGVGMSGMGQYHGKVGFDRLSHLKAVMSRARTPEPPVRFAPYSELKMKLLRWLS</sequence>
<dbReference type="GO" id="GO:0006081">
    <property type="term" value="P:aldehyde metabolic process"/>
    <property type="evidence" value="ECO:0007669"/>
    <property type="project" value="InterPro"/>
</dbReference>
<dbReference type="SUPFAM" id="SSF53720">
    <property type="entry name" value="ALDH-like"/>
    <property type="match status" value="1"/>
</dbReference>
<comment type="similarity">
    <text evidence="1 4 7">Belongs to the aldehyde dehydrogenase family.</text>
</comment>
<dbReference type="Gene3D" id="3.40.309.10">
    <property type="entry name" value="Aldehyde Dehydrogenase, Chain A, domain 2"/>
    <property type="match status" value="1"/>
</dbReference>
<feature type="domain" description="Aldehyde dehydrogenase" evidence="8">
    <location>
        <begin position="41"/>
        <end position="448"/>
    </location>
</feature>
<dbReference type="Proteomes" id="UP000484885">
    <property type="component" value="Unassembled WGS sequence"/>
</dbReference>
<evidence type="ECO:0000256" key="4">
    <source>
        <dbReference type="PIRNR" id="PIRNR036492"/>
    </source>
</evidence>
<evidence type="ECO:0000256" key="3">
    <source>
        <dbReference type="ARBA" id="ARBA00023027"/>
    </source>
</evidence>
<dbReference type="GO" id="GO:0005737">
    <property type="term" value="C:cytoplasm"/>
    <property type="evidence" value="ECO:0007669"/>
    <property type="project" value="TreeGrafter"/>
</dbReference>
<feature type="active site" evidence="5 6">
    <location>
        <position position="230"/>
    </location>
</feature>
<dbReference type="InterPro" id="IPR016161">
    <property type="entry name" value="Ald_DH/histidinol_DH"/>
</dbReference>
<gene>
    <name evidence="9" type="ORF">G3I74_15090</name>
</gene>
<evidence type="ECO:0000313" key="9">
    <source>
        <dbReference type="EMBL" id="NDY97055.1"/>
    </source>
</evidence>
<dbReference type="GO" id="GO:0004029">
    <property type="term" value="F:aldehyde dehydrogenase (NAD+) activity"/>
    <property type="evidence" value="ECO:0007669"/>
    <property type="project" value="TreeGrafter"/>
</dbReference>
<keyword evidence="10" id="KW-1185">Reference proteome</keyword>
<dbReference type="Gene3D" id="3.40.605.10">
    <property type="entry name" value="Aldehyde Dehydrogenase, Chain A, domain 1"/>
    <property type="match status" value="1"/>
</dbReference>
<dbReference type="PANTHER" id="PTHR43570:SF16">
    <property type="entry name" value="ALDEHYDE DEHYDROGENASE TYPE III, ISOFORM Q"/>
    <property type="match status" value="1"/>
</dbReference>
<evidence type="ECO:0000256" key="5">
    <source>
        <dbReference type="PIRSR" id="PIRSR036492-1"/>
    </source>
</evidence>
<keyword evidence="3" id="KW-0520">NAD</keyword>
<dbReference type="EMBL" id="JAAGSC010000044">
    <property type="protein sequence ID" value="NDY97055.1"/>
    <property type="molecule type" value="Genomic_DNA"/>
</dbReference>
<name>A0A845VAY0_9GAMM</name>
<dbReference type="InterPro" id="IPR016162">
    <property type="entry name" value="Ald_DH_N"/>
</dbReference>
<dbReference type="PANTHER" id="PTHR43570">
    <property type="entry name" value="ALDEHYDE DEHYDROGENASE"/>
    <property type="match status" value="1"/>
</dbReference>
<comment type="caution">
    <text evidence="9">The sequence shown here is derived from an EMBL/GenBank/DDBJ whole genome shotgun (WGS) entry which is preliminary data.</text>
</comment>
<dbReference type="CDD" id="cd07087">
    <property type="entry name" value="ALDH_F3-13-14_CALDH-like"/>
    <property type="match status" value="1"/>
</dbReference>
<dbReference type="PIRSF" id="PIRSF036492">
    <property type="entry name" value="ALDH"/>
    <property type="match status" value="1"/>
</dbReference>
<evidence type="ECO:0000256" key="6">
    <source>
        <dbReference type="PROSITE-ProRule" id="PRU10007"/>
    </source>
</evidence>
<dbReference type="FunFam" id="3.40.309.10:FF:000003">
    <property type="entry name" value="Aldehyde dehydrogenase"/>
    <property type="match status" value="1"/>
</dbReference>
<dbReference type="InterPro" id="IPR012394">
    <property type="entry name" value="Aldehyde_DH_NAD(P)"/>
</dbReference>
<dbReference type="PROSITE" id="PS00687">
    <property type="entry name" value="ALDEHYDE_DEHYDR_GLU"/>
    <property type="match status" value="1"/>
</dbReference>
<dbReference type="InterPro" id="IPR016163">
    <property type="entry name" value="Ald_DH_C"/>
</dbReference>
<dbReference type="InterPro" id="IPR015590">
    <property type="entry name" value="Aldehyde_DH_dom"/>
</dbReference>
<keyword evidence="2 4" id="KW-0560">Oxidoreductase</keyword>
<proteinExistence type="inferred from homology"/>
<evidence type="ECO:0000313" key="10">
    <source>
        <dbReference type="Proteomes" id="UP000484885"/>
    </source>
</evidence>
<evidence type="ECO:0000259" key="8">
    <source>
        <dbReference type="Pfam" id="PF00171"/>
    </source>
</evidence>
<feature type="active site" evidence="5">
    <location>
        <position position="264"/>
    </location>
</feature>
<dbReference type="FunFam" id="3.40.605.10:FF:000004">
    <property type="entry name" value="Aldehyde dehydrogenase"/>
    <property type="match status" value="1"/>
</dbReference>
<dbReference type="AlphaFoldDB" id="A0A845VAY0"/>
<evidence type="ECO:0000256" key="1">
    <source>
        <dbReference type="ARBA" id="ARBA00009986"/>
    </source>
</evidence>
<evidence type="ECO:0000256" key="2">
    <source>
        <dbReference type="ARBA" id="ARBA00023002"/>
    </source>
</evidence>